<dbReference type="FunFam" id="3.20.20.80:FF:000018">
    <property type="entry name" value="Beta-galactosidase"/>
    <property type="match status" value="1"/>
</dbReference>
<dbReference type="Pfam" id="PF02836">
    <property type="entry name" value="Glyco_hydro_2_C"/>
    <property type="match status" value="1"/>
</dbReference>
<protein>
    <recommendedName>
        <fullName evidence="5 10">Beta-galactosidase</fullName>
        <ecNumber evidence="4 10">3.2.1.23</ecNumber>
    </recommendedName>
    <alternativeName>
        <fullName evidence="9 10">Lactase</fullName>
    </alternativeName>
</protein>
<dbReference type="Gene3D" id="2.60.120.260">
    <property type="entry name" value="Galactose-binding domain-like"/>
    <property type="match status" value="1"/>
</dbReference>
<dbReference type="Gene3D" id="2.70.98.10">
    <property type="match status" value="1"/>
</dbReference>
<dbReference type="Pfam" id="PF16353">
    <property type="entry name" value="LacZ_4"/>
    <property type="match status" value="1"/>
</dbReference>
<dbReference type="InterPro" id="IPR011013">
    <property type="entry name" value="Gal_mutarotase_sf_dom"/>
</dbReference>
<dbReference type="InterPro" id="IPR006104">
    <property type="entry name" value="Glyco_hydro_2_N"/>
</dbReference>
<evidence type="ECO:0000256" key="5">
    <source>
        <dbReference type="ARBA" id="ARBA00013303"/>
    </source>
</evidence>
<evidence type="ECO:0000313" key="12">
    <source>
        <dbReference type="EMBL" id="MXR67741.1"/>
    </source>
</evidence>
<dbReference type="InterPro" id="IPR006101">
    <property type="entry name" value="Glyco_hydro_2"/>
</dbReference>
<dbReference type="InterPro" id="IPR004199">
    <property type="entry name" value="B-gal_small/dom_5"/>
</dbReference>
<evidence type="ECO:0000256" key="7">
    <source>
        <dbReference type="ARBA" id="ARBA00023053"/>
    </source>
</evidence>
<gene>
    <name evidence="12" type="ORF">GNT65_03530</name>
</gene>
<accession>A0A6L7HXF3</accession>
<comment type="cofactor">
    <cofactor evidence="2">
        <name>Na(+)</name>
        <dbReference type="ChEBI" id="CHEBI:29101"/>
    </cofactor>
</comment>
<dbReference type="Pfam" id="PF02837">
    <property type="entry name" value="Glyco_hydro_2_N"/>
    <property type="match status" value="1"/>
</dbReference>
<organism evidence="12 13">
    <name type="scientific">Shewanella insulae</name>
    <dbReference type="NCBI Taxonomy" id="2681496"/>
    <lineage>
        <taxon>Bacteria</taxon>
        <taxon>Pseudomonadati</taxon>
        <taxon>Pseudomonadota</taxon>
        <taxon>Gammaproteobacteria</taxon>
        <taxon>Alteromonadales</taxon>
        <taxon>Shewanellaceae</taxon>
        <taxon>Shewanella</taxon>
    </lineage>
</organism>
<dbReference type="GO" id="GO:0009341">
    <property type="term" value="C:beta-galactosidase complex"/>
    <property type="evidence" value="ECO:0007669"/>
    <property type="project" value="InterPro"/>
</dbReference>
<comment type="catalytic activity">
    <reaction evidence="1 10">
        <text>Hydrolysis of terminal non-reducing beta-D-galactose residues in beta-D-galactosides.</text>
        <dbReference type="EC" id="3.2.1.23"/>
    </reaction>
</comment>
<sequence length="1082" mass="122521">MINRFSLPLRLTATLSLTLSLTAGLIFSIPASANERWQDHTLFEINKLAPHASFFGYESEPLALLDEMDRSQLYLDLNGRWQFHLAKNPSATPKGFATSDFDASHWGSIQVPGNLETQGYGHAIYLDERYPFDTKWPDAPSDHNPTGLYRKVFTLPVHWQQKQVFIHIGAARSALTLFVNGQEVGYSQGAKTPAEFDITPYLQAGDNLVAMQLIRWSDASYLESQDMLRMTGIEREVYLYATPKQRIEDIQVVSQLNEDLTRAELAIRVDLTNHQPETRTLVLEASLLDPHGNQVAKDNQRLSLKGDAQLDFSQPLEHPKLWSAETPNLYRLILTLRTEEGETLQVTSQQIGVRKIAIEKGQLKVNNKAITIRGVDRHETDPQTGHVVSRETMELDIRLMKQNNINAVRSSHYPNHPYWLSLADRYGLYVIDEANIESHPLAIDEKTQLGNEMSWLPAHQARIERMVERDKNHPSVIIWSLGNEAGEGKLFEHLYQWIKWRDPSRPVQYEPAGEAPYTDIVAPMYPSIERIREYAERASDRPLIMIEYAHAMGNSVGNLQDYWDVIEAYPQLQGGFIWDWVDQSLAFTNDLGQRYWAYGKDYHPDMPTDGNFLNNGLVDPDRNPHPHLSEVKKVYQPIKLTDFKIEGDKASVNLVNGFDFASTSGLSLNWMLQRDGQAMASKRQAMPTLPPGEHTRVSFNLPNEQTLGEPFEYHLLLEVLVDTPRPMLPSDHRIAFEQFALPRFGAKAAYQVKKNQAKISEDSDSYRLTSGDLSYEFDKRSGWLTQIYQEGEPQLKAPLMANFWRAPTDNDLGNQMPEWAGAWQDAAKALEVTAIDAAPALGLTISQSHPEMDFSLRTRYSLDNAGRLAIDSQFIPSDKPLADLPRFGFSTRLGFEHRYLSYFGRGPEETYADRQSGNPLGWYALPIEQTYHRYPRPQETGQRTQVRYAAVTDHESQGWLAIANLAQSGNKAGEVAGNQGKEVATLQTSLWPFAQADIDFRRGDAQDSASGLVAVTRNHGAEIPLREFVTWNIDYRQMGVGGDTSWGRPVHGPYRIKAEPIRFGFTLMPVGSDDDIPTLARE</sequence>
<dbReference type="PANTHER" id="PTHR46323">
    <property type="entry name" value="BETA-GALACTOSIDASE"/>
    <property type="match status" value="1"/>
</dbReference>
<dbReference type="SMART" id="SM01038">
    <property type="entry name" value="Bgal_small_N"/>
    <property type="match status" value="1"/>
</dbReference>
<evidence type="ECO:0000256" key="1">
    <source>
        <dbReference type="ARBA" id="ARBA00001412"/>
    </source>
</evidence>
<dbReference type="InterPro" id="IPR014718">
    <property type="entry name" value="GH-type_carb-bd"/>
</dbReference>
<comment type="caution">
    <text evidence="12">The sequence shown here is derived from an EMBL/GenBank/DDBJ whole genome shotgun (WGS) entry which is preliminary data.</text>
</comment>
<dbReference type="Gene3D" id="3.20.20.80">
    <property type="entry name" value="Glycosidases"/>
    <property type="match status" value="1"/>
</dbReference>
<dbReference type="InterPro" id="IPR013783">
    <property type="entry name" value="Ig-like_fold"/>
</dbReference>
<dbReference type="PROSITE" id="PS00719">
    <property type="entry name" value="GLYCOSYL_HYDROL_F2_1"/>
    <property type="match status" value="1"/>
</dbReference>
<dbReference type="AlphaFoldDB" id="A0A6L7HXF3"/>
<dbReference type="InterPro" id="IPR023230">
    <property type="entry name" value="Glyco_hydro_2_CS"/>
</dbReference>
<dbReference type="GO" id="GO:0030246">
    <property type="term" value="F:carbohydrate binding"/>
    <property type="evidence" value="ECO:0007669"/>
    <property type="project" value="InterPro"/>
</dbReference>
<feature type="domain" description="Beta galactosidase small chain/" evidence="11">
    <location>
        <begin position="767"/>
        <end position="1068"/>
    </location>
</feature>
<dbReference type="InterPro" id="IPR032312">
    <property type="entry name" value="LacZ_4"/>
</dbReference>
<dbReference type="SUPFAM" id="SSF49785">
    <property type="entry name" value="Galactose-binding domain-like"/>
    <property type="match status" value="1"/>
</dbReference>
<dbReference type="InterPro" id="IPR006102">
    <property type="entry name" value="Ig-like_GH2"/>
</dbReference>
<dbReference type="GO" id="GO:0004565">
    <property type="term" value="F:beta-galactosidase activity"/>
    <property type="evidence" value="ECO:0007669"/>
    <property type="project" value="UniProtKB-EC"/>
</dbReference>
<evidence type="ECO:0000256" key="6">
    <source>
        <dbReference type="ARBA" id="ARBA00022801"/>
    </source>
</evidence>
<dbReference type="Gene3D" id="2.60.40.10">
    <property type="entry name" value="Immunoglobulins"/>
    <property type="match status" value="2"/>
</dbReference>
<dbReference type="SUPFAM" id="SSF51445">
    <property type="entry name" value="(Trans)glycosidases"/>
    <property type="match status" value="1"/>
</dbReference>
<dbReference type="InterPro" id="IPR050347">
    <property type="entry name" value="Bact_Beta-galactosidase"/>
</dbReference>
<dbReference type="EC" id="3.2.1.23" evidence="4 10"/>
<evidence type="ECO:0000313" key="13">
    <source>
        <dbReference type="Proteomes" id="UP000474778"/>
    </source>
</evidence>
<evidence type="ECO:0000256" key="10">
    <source>
        <dbReference type="RuleBase" id="RU361154"/>
    </source>
</evidence>
<proteinExistence type="inferred from homology"/>
<dbReference type="PRINTS" id="PR00132">
    <property type="entry name" value="GLHYDRLASE2"/>
</dbReference>
<name>A0A6L7HXF3_9GAMM</name>
<dbReference type="InterPro" id="IPR008979">
    <property type="entry name" value="Galactose-bd-like_sf"/>
</dbReference>
<dbReference type="InterPro" id="IPR006103">
    <property type="entry name" value="Glyco_hydro_2_cat"/>
</dbReference>
<dbReference type="PANTHER" id="PTHR46323:SF2">
    <property type="entry name" value="BETA-GALACTOSIDASE"/>
    <property type="match status" value="1"/>
</dbReference>
<dbReference type="EMBL" id="WRPA01000002">
    <property type="protein sequence ID" value="MXR67741.1"/>
    <property type="molecule type" value="Genomic_DNA"/>
</dbReference>
<reference evidence="12 13" key="1">
    <citation type="submission" date="2019-12" db="EMBL/GenBank/DDBJ databases">
        <title>Shewanella insulae sp. nov., isolated from a tidal flat.</title>
        <authorList>
            <person name="Yoon J.-H."/>
        </authorList>
    </citation>
    <scope>NUCLEOTIDE SEQUENCE [LARGE SCALE GENOMIC DNA]</scope>
    <source>
        <strain evidence="12 13">JBTF-M18</strain>
    </source>
</reference>
<evidence type="ECO:0000256" key="9">
    <source>
        <dbReference type="ARBA" id="ARBA00032230"/>
    </source>
</evidence>
<dbReference type="InterPro" id="IPR017853">
    <property type="entry name" value="GH"/>
</dbReference>
<comment type="similarity">
    <text evidence="3 10">Belongs to the glycosyl hydrolase 2 family.</text>
</comment>
<evidence type="ECO:0000256" key="4">
    <source>
        <dbReference type="ARBA" id="ARBA00012756"/>
    </source>
</evidence>
<keyword evidence="8 10" id="KW-0326">Glycosidase</keyword>
<dbReference type="GO" id="GO:0005990">
    <property type="term" value="P:lactose catabolic process"/>
    <property type="evidence" value="ECO:0007669"/>
    <property type="project" value="TreeGrafter"/>
</dbReference>
<dbReference type="RefSeq" id="WP_160793734.1">
    <property type="nucleotide sequence ID" value="NZ_WRPA01000002.1"/>
</dbReference>
<keyword evidence="13" id="KW-1185">Reference proteome</keyword>
<keyword evidence="6 10" id="KW-0378">Hydrolase</keyword>
<dbReference type="SUPFAM" id="SSF49303">
    <property type="entry name" value="beta-Galactosidase/glucuronidase domain"/>
    <property type="match status" value="2"/>
</dbReference>
<evidence type="ECO:0000256" key="8">
    <source>
        <dbReference type="ARBA" id="ARBA00023295"/>
    </source>
</evidence>
<dbReference type="PROSITE" id="PS00608">
    <property type="entry name" value="GLYCOSYL_HYDROL_F2_2"/>
    <property type="match status" value="1"/>
</dbReference>
<dbReference type="Proteomes" id="UP000474778">
    <property type="component" value="Unassembled WGS sequence"/>
</dbReference>
<dbReference type="InterPro" id="IPR023232">
    <property type="entry name" value="Glyco_hydro_2_AS"/>
</dbReference>
<keyword evidence="7" id="KW-0915">Sodium</keyword>
<evidence type="ECO:0000256" key="2">
    <source>
        <dbReference type="ARBA" id="ARBA00001959"/>
    </source>
</evidence>
<evidence type="ECO:0000256" key="3">
    <source>
        <dbReference type="ARBA" id="ARBA00007401"/>
    </source>
</evidence>
<dbReference type="Pfam" id="PF02929">
    <property type="entry name" value="Bgal_small_N"/>
    <property type="match status" value="1"/>
</dbReference>
<evidence type="ECO:0000259" key="11">
    <source>
        <dbReference type="SMART" id="SM01038"/>
    </source>
</evidence>
<dbReference type="Pfam" id="PF00703">
    <property type="entry name" value="Glyco_hydro_2"/>
    <property type="match status" value="1"/>
</dbReference>
<dbReference type="InterPro" id="IPR036156">
    <property type="entry name" value="Beta-gal/glucu_dom_sf"/>
</dbReference>
<dbReference type="SUPFAM" id="SSF74650">
    <property type="entry name" value="Galactose mutarotase-like"/>
    <property type="match status" value="1"/>
</dbReference>